<sequence length="230" mass="26272">MSQRATRLLHLLDELRRRRKPVRGAQLADRLGVSLRTVYRDIDALRGQGADIVGDPGIGYQLRAGFLLPPMMFSAEELEALVLGARWVASHADPELAVAAGAALERMTGVLPEGLRLQVETSGLFAPQWHAAEPEPWLPALRRAIRAGNAVRIHYRDGEGRASERVIWPFAMAFLAEIRLLVAWCEMRGDFRHFRADRMVWLEDTGQRYPEQRHRLLRRWNQECLQRGPR</sequence>
<dbReference type="InterPro" id="IPR026881">
    <property type="entry name" value="WYL_dom"/>
</dbReference>
<dbReference type="PANTHER" id="PTHR34580:SF3">
    <property type="entry name" value="PROTEIN PAFB"/>
    <property type="match status" value="1"/>
</dbReference>
<dbReference type="PANTHER" id="PTHR34580">
    <property type="match status" value="1"/>
</dbReference>
<dbReference type="PROSITE" id="PS52050">
    <property type="entry name" value="WYL"/>
    <property type="match status" value="1"/>
</dbReference>
<dbReference type="SUPFAM" id="SSF46785">
    <property type="entry name" value="Winged helix' DNA-binding domain"/>
    <property type="match status" value="1"/>
</dbReference>
<evidence type="ECO:0000259" key="2">
    <source>
        <dbReference type="Pfam" id="PF13280"/>
    </source>
</evidence>
<keyword evidence="4" id="KW-1185">Reference proteome</keyword>
<dbReference type="InterPro" id="IPR036390">
    <property type="entry name" value="WH_DNA-bd_sf"/>
</dbReference>
<accession>A0ABU5V657</accession>
<dbReference type="Gene3D" id="1.10.10.10">
    <property type="entry name" value="Winged helix-like DNA-binding domain superfamily/Winged helix DNA-binding domain"/>
    <property type="match status" value="1"/>
</dbReference>
<feature type="domain" description="WYL" evidence="2">
    <location>
        <begin position="138"/>
        <end position="199"/>
    </location>
</feature>
<protein>
    <submittedName>
        <fullName evidence="3">YafY family protein</fullName>
    </submittedName>
</protein>
<dbReference type="Proteomes" id="UP001301653">
    <property type="component" value="Unassembled WGS sequence"/>
</dbReference>
<feature type="domain" description="Helix-turn-helix type 11" evidence="1">
    <location>
        <begin position="7"/>
        <end position="61"/>
    </location>
</feature>
<dbReference type="InterPro" id="IPR013196">
    <property type="entry name" value="HTH_11"/>
</dbReference>
<gene>
    <name evidence="3" type="ORF">VA603_14935</name>
</gene>
<dbReference type="EMBL" id="JAYFUH010000249">
    <property type="protein sequence ID" value="MEA5668841.1"/>
    <property type="molecule type" value="Genomic_DNA"/>
</dbReference>
<evidence type="ECO:0000313" key="3">
    <source>
        <dbReference type="EMBL" id="MEA5668841.1"/>
    </source>
</evidence>
<dbReference type="InterPro" id="IPR051534">
    <property type="entry name" value="CBASS_pafABC_assoc_protein"/>
</dbReference>
<dbReference type="RefSeq" id="WP_323439316.1">
    <property type="nucleotide sequence ID" value="NZ_JAYFUH010000249.1"/>
</dbReference>
<dbReference type="InterPro" id="IPR036388">
    <property type="entry name" value="WH-like_DNA-bd_sf"/>
</dbReference>
<proteinExistence type="predicted"/>
<evidence type="ECO:0000259" key="1">
    <source>
        <dbReference type="Pfam" id="PF08279"/>
    </source>
</evidence>
<comment type="caution">
    <text evidence="3">The sequence shown here is derived from an EMBL/GenBank/DDBJ whole genome shotgun (WGS) entry which is preliminary data.</text>
</comment>
<reference evidence="3 4" key="1">
    <citation type="submission" date="2023-12" db="EMBL/GenBank/DDBJ databases">
        <title>Stenotrophomonas guangdongensis sp. nov., isolated from wilted pepper plants (Capsicum annuum).</title>
        <authorList>
            <person name="Qiu M."/>
            <person name="Li Y."/>
            <person name="Liu Q."/>
            <person name="Zhang X."/>
            <person name="Huang Y."/>
            <person name="Guo R."/>
            <person name="Hu M."/>
            <person name="Zhou J."/>
            <person name="Zhou X."/>
        </authorList>
    </citation>
    <scope>NUCLEOTIDE SEQUENCE [LARGE SCALE GENOMIC DNA]</scope>
    <source>
        <strain evidence="3 4">MH1</strain>
    </source>
</reference>
<evidence type="ECO:0000313" key="4">
    <source>
        <dbReference type="Proteomes" id="UP001301653"/>
    </source>
</evidence>
<name>A0ABU5V657_9GAMM</name>
<organism evidence="3 4">
    <name type="scientific">Stenotrophomonas capsici</name>
    <dbReference type="NCBI Taxonomy" id="3110230"/>
    <lineage>
        <taxon>Bacteria</taxon>
        <taxon>Pseudomonadati</taxon>
        <taxon>Pseudomonadota</taxon>
        <taxon>Gammaproteobacteria</taxon>
        <taxon>Lysobacterales</taxon>
        <taxon>Lysobacteraceae</taxon>
        <taxon>Stenotrophomonas</taxon>
    </lineage>
</organism>
<dbReference type="Pfam" id="PF13280">
    <property type="entry name" value="WYL"/>
    <property type="match status" value="1"/>
</dbReference>
<dbReference type="Pfam" id="PF08279">
    <property type="entry name" value="HTH_11"/>
    <property type="match status" value="1"/>
</dbReference>